<accession>A0A5C5GE95</accession>
<comment type="caution">
    <text evidence="2">The sequence shown here is derived from an EMBL/GenBank/DDBJ whole genome shotgun (WGS) entry which is preliminary data.</text>
</comment>
<dbReference type="RefSeq" id="WP_140192607.1">
    <property type="nucleotide sequence ID" value="NZ_CP065915.1"/>
</dbReference>
<dbReference type="Proteomes" id="UP000314011">
    <property type="component" value="Unassembled WGS sequence"/>
</dbReference>
<evidence type="ECO:0000313" key="2">
    <source>
        <dbReference type="EMBL" id="TNY31926.1"/>
    </source>
</evidence>
<dbReference type="EMBL" id="VFFF01000001">
    <property type="protein sequence ID" value="TNY31926.1"/>
    <property type="molecule type" value="Genomic_DNA"/>
</dbReference>
<dbReference type="InterPro" id="IPR027417">
    <property type="entry name" value="P-loop_NTPase"/>
</dbReference>
<dbReference type="SUPFAM" id="SSF52540">
    <property type="entry name" value="P-loop containing nucleoside triphosphate hydrolases"/>
    <property type="match status" value="1"/>
</dbReference>
<dbReference type="GO" id="GO:0008146">
    <property type="term" value="F:sulfotransferase activity"/>
    <property type="evidence" value="ECO:0007669"/>
    <property type="project" value="InterPro"/>
</dbReference>
<keyword evidence="3" id="KW-1185">Reference proteome</keyword>
<evidence type="ECO:0000313" key="3">
    <source>
        <dbReference type="Proteomes" id="UP000314011"/>
    </source>
</evidence>
<gene>
    <name evidence="2" type="ORF">FHY64_01075</name>
</gene>
<dbReference type="Pfam" id="PF00685">
    <property type="entry name" value="Sulfotransfer_1"/>
    <property type="match status" value="1"/>
</dbReference>
<protein>
    <submittedName>
        <fullName evidence="2">Sulfotransferase domain-containing protein</fullName>
    </submittedName>
</protein>
<dbReference type="AlphaFoldDB" id="A0A5C5GE95"/>
<reference evidence="2 3" key="1">
    <citation type="submission" date="2019-06" db="EMBL/GenBank/DDBJ databases">
        <title>Genome of new Rhodobacteraceae sp. SM1903.</title>
        <authorList>
            <person name="Ren X."/>
        </authorList>
    </citation>
    <scope>NUCLEOTIDE SEQUENCE [LARGE SCALE GENOMIC DNA]</scope>
    <source>
        <strain evidence="2 3">SM1903</strain>
    </source>
</reference>
<sequence>MARGRFFCIGTHHKTGTVWMRRTLVKFAEQEEIPIIRMTKPNTLRELPENGPALVVNWNSLFPFPMFLQPEARFLHMIRDPRDVLLSGARYHLRAPLGNEKWLAMPRAALGGKSYQEHMNALPDRLDQLRFEMHGKHAESLAEMLAWPYGHPSVTDVRYEEMIGDTDCALFRAAVTEMNVEGFDIDRLVQNYWTHSLFGGIADYENRKENVKQHVKSAAVSQWKDHLPREIAVEYEATFGPALRQLGYATDAAWVDECPPAAEIAAA</sequence>
<evidence type="ECO:0000259" key="1">
    <source>
        <dbReference type="Pfam" id="PF00685"/>
    </source>
</evidence>
<dbReference type="OrthoDB" id="4964299at2"/>
<feature type="domain" description="Sulfotransferase" evidence="1">
    <location>
        <begin position="12"/>
        <end position="246"/>
    </location>
</feature>
<proteinExistence type="predicted"/>
<dbReference type="Gene3D" id="3.40.50.300">
    <property type="entry name" value="P-loop containing nucleotide triphosphate hydrolases"/>
    <property type="match status" value="1"/>
</dbReference>
<dbReference type="InterPro" id="IPR000863">
    <property type="entry name" value="Sulfotransferase_dom"/>
</dbReference>
<keyword evidence="2" id="KW-0808">Transferase</keyword>
<name>A0A5C5GE95_9RHOB</name>
<organism evidence="2 3">
    <name type="scientific">Pelagovum pacificum</name>
    <dbReference type="NCBI Taxonomy" id="2588711"/>
    <lineage>
        <taxon>Bacteria</taxon>
        <taxon>Pseudomonadati</taxon>
        <taxon>Pseudomonadota</taxon>
        <taxon>Alphaproteobacteria</taxon>
        <taxon>Rhodobacterales</taxon>
        <taxon>Paracoccaceae</taxon>
        <taxon>Pelagovum</taxon>
    </lineage>
</organism>